<reference evidence="2" key="1">
    <citation type="submission" date="2018-10" db="EMBL/GenBank/DDBJ databases">
        <authorList>
            <person name="Vincent A.T."/>
            <person name="Schiettekatte O."/>
            <person name="Bourhy P."/>
            <person name="Veyrier F.J."/>
            <person name="Picardeau M."/>
        </authorList>
    </citation>
    <scope>NUCLEOTIDE SEQUENCE</scope>
    <source>
        <strain evidence="2">201800281</strain>
    </source>
</reference>
<dbReference type="AlphaFoldDB" id="A0A4V3JLV3"/>
<gene>
    <name evidence="1" type="ORF">EHQ23_08100</name>
    <name evidence="2" type="ORF">EHQ26_00080</name>
</gene>
<evidence type="ECO:0000313" key="1">
    <source>
        <dbReference type="EMBL" id="TGK86209.1"/>
    </source>
</evidence>
<evidence type="ECO:0000313" key="2">
    <source>
        <dbReference type="EMBL" id="TGK94980.1"/>
    </source>
</evidence>
<name>A0A4V3JLV3_9LEPT</name>
<protein>
    <submittedName>
        <fullName evidence="1">Uncharacterized protein</fullName>
    </submittedName>
</protein>
<organism evidence="1 3">
    <name type="scientific">Leptospira bourretii</name>
    <dbReference type="NCBI Taxonomy" id="2484962"/>
    <lineage>
        <taxon>Bacteria</taxon>
        <taxon>Pseudomonadati</taxon>
        <taxon>Spirochaetota</taxon>
        <taxon>Spirochaetia</taxon>
        <taxon>Leptospirales</taxon>
        <taxon>Leptospiraceae</taxon>
        <taxon>Leptospira</taxon>
    </lineage>
</organism>
<sequence>MASKTFEKKFPGFVMQKANGITKQDFASWYIDKVKTHDIGIGTNKAEKRGIFQGTGDINRNTYKTGSNASDGINYGTYHNADITSKNQLQNEIKMLNQSSTNTAIIYIDTAQDGSAGDHFITVIRNKETGVWETVDHTSEKPWRRGENPFSDENLKHIRRITYVD</sequence>
<dbReference type="Proteomes" id="UP000297394">
    <property type="component" value="Unassembled WGS sequence"/>
</dbReference>
<proteinExistence type="predicted"/>
<dbReference type="OrthoDB" id="345872at2"/>
<evidence type="ECO:0000313" key="4">
    <source>
        <dbReference type="Proteomes" id="UP000297918"/>
    </source>
</evidence>
<keyword evidence="4" id="KW-1185">Reference proteome</keyword>
<dbReference type="EMBL" id="RQFM01000020">
    <property type="protein sequence ID" value="TGK86209.1"/>
    <property type="molecule type" value="Genomic_DNA"/>
</dbReference>
<evidence type="ECO:0000313" key="3">
    <source>
        <dbReference type="Proteomes" id="UP000297394"/>
    </source>
</evidence>
<reference evidence="1 3" key="2">
    <citation type="journal article" date="2019" name="PLoS Negl. Trop. Dis.">
        <title>Revisiting the worldwide diversity of Leptospira species in the environment.</title>
        <authorList>
            <person name="Vincent A.T."/>
            <person name="Schiettekatte O."/>
            <person name="Bourhy P."/>
            <person name="Veyrier F.J."/>
            <person name="Picardeau M."/>
        </authorList>
    </citation>
    <scope>NUCLEOTIDE SEQUENCE [LARGE SCALE GENOMIC DNA]</scope>
    <source>
        <strain evidence="1 3">201800280</strain>
        <strain evidence="2">201800281</strain>
    </source>
</reference>
<dbReference type="EMBL" id="RQFL01000005">
    <property type="protein sequence ID" value="TGK94980.1"/>
    <property type="molecule type" value="Genomic_DNA"/>
</dbReference>
<comment type="caution">
    <text evidence="1">The sequence shown here is derived from an EMBL/GenBank/DDBJ whole genome shotgun (WGS) entry which is preliminary data.</text>
</comment>
<dbReference type="Proteomes" id="UP000297918">
    <property type="component" value="Unassembled WGS sequence"/>
</dbReference>
<accession>A0A4V3JLV3</accession>
<dbReference type="RefSeq" id="WP_135747001.1">
    <property type="nucleotide sequence ID" value="NZ_RQFL01000005.1"/>
</dbReference>